<reference evidence="1" key="1">
    <citation type="submission" date="2021-02" db="EMBL/GenBank/DDBJ databases">
        <authorList>
            <person name="Nowell W R."/>
        </authorList>
    </citation>
    <scope>NUCLEOTIDE SEQUENCE</scope>
</reference>
<feature type="non-terminal residue" evidence="1">
    <location>
        <position position="1"/>
    </location>
</feature>
<feature type="non-terminal residue" evidence="1">
    <location>
        <position position="53"/>
    </location>
</feature>
<sequence length="53" mass="5879">YFRHENKYGLACLARADITNDDDGSALSVIDQSQRGMRIKSVGILTSSIIHIQ</sequence>
<dbReference type="AlphaFoldDB" id="A0A820LZ02"/>
<comment type="caution">
    <text evidence="1">The sequence shown here is derived from an EMBL/GenBank/DDBJ whole genome shotgun (WGS) entry which is preliminary data.</text>
</comment>
<protein>
    <submittedName>
        <fullName evidence="1">Uncharacterized protein</fullName>
    </submittedName>
</protein>
<name>A0A820LZ02_9BILA</name>
<evidence type="ECO:0000313" key="1">
    <source>
        <dbReference type="EMBL" id="CAF4364918.1"/>
    </source>
</evidence>
<evidence type="ECO:0000313" key="2">
    <source>
        <dbReference type="Proteomes" id="UP000663874"/>
    </source>
</evidence>
<gene>
    <name evidence="1" type="ORF">FNK824_LOCUS42792</name>
</gene>
<proteinExistence type="predicted"/>
<organism evidence="1 2">
    <name type="scientific">Rotaria sordida</name>
    <dbReference type="NCBI Taxonomy" id="392033"/>
    <lineage>
        <taxon>Eukaryota</taxon>
        <taxon>Metazoa</taxon>
        <taxon>Spiralia</taxon>
        <taxon>Gnathifera</taxon>
        <taxon>Rotifera</taxon>
        <taxon>Eurotatoria</taxon>
        <taxon>Bdelloidea</taxon>
        <taxon>Philodinida</taxon>
        <taxon>Philodinidae</taxon>
        <taxon>Rotaria</taxon>
    </lineage>
</organism>
<dbReference type="EMBL" id="CAJOBE010053632">
    <property type="protein sequence ID" value="CAF4364918.1"/>
    <property type="molecule type" value="Genomic_DNA"/>
</dbReference>
<dbReference type="Proteomes" id="UP000663874">
    <property type="component" value="Unassembled WGS sequence"/>
</dbReference>
<accession>A0A820LZ02</accession>